<keyword evidence="4" id="KW-0804">Transcription</keyword>
<dbReference type="Proteomes" id="UP000195514">
    <property type="component" value="Chromosome I"/>
</dbReference>
<evidence type="ECO:0000256" key="1">
    <source>
        <dbReference type="ARBA" id="ARBA00022490"/>
    </source>
</evidence>
<accession>A0A1Y6K668</accession>
<dbReference type="PANTHER" id="PTHR37299:SF2">
    <property type="entry name" value="HTH LYTTR-TYPE DOMAIN-CONTAINING PROTEIN"/>
    <property type="match status" value="1"/>
</dbReference>
<dbReference type="KEGG" id="abat:CFX1CAM_2011"/>
<dbReference type="SMART" id="SM00850">
    <property type="entry name" value="LytTR"/>
    <property type="match status" value="1"/>
</dbReference>
<keyword evidence="7" id="KW-1185">Reference proteome</keyword>
<name>A0A1Y6K668_9CHLR</name>
<gene>
    <name evidence="6" type="ORF">CFX1CAM_2011</name>
</gene>
<keyword evidence="3 6" id="KW-0238">DNA-binding</keyword>
<dbReference type="InterPro" id="IPR046947">
    <property type="entry name" value="LytR-like"/>
</dbReference>
<protein>
    <submittedName>
        <fullName evidence="6">LytTr DNA-binding domain protein</fullName>
    </submittedName>
</protein>
<dbReference type="PROSITE" id="PS50930">
    <property type="entry name" value="HTH_LYTTR"/>
    <property type="match status" value="1"/>
</dbReference>
<proteinExistence type="predicted"/>
<evidence type="ECO:0000256" key="4">
    <source>
        <dbReference type="ARBA" id="ARBA00023163"/>
    </source>
</evidence>
<dbReference type="EMBL" id="LT859958">
    <property type="protein sequence ID" value="SMX55076.1"/>
    <property type="molecule type" value="Genomic_DNA"/>
</dbReference>
<keyword evidence="2" id="KW-0805">Transcription regulation</keyword>
<reference evidence="7" key="1">
    <citation type="submission" date="2017-05" db="EMBL/GenBank/DDBJ databases">
        <authorList>
            <person name="Kirkegaard R."/>
            <person name="Mcilroy J S."/>
        </authorList>
    </citation>
    <scope>NUCLEOTIDE SEQUENCE [LARGE SCALE GENOMIC DNA]</scope>
</reference>
<sequence length="146" mass="16662">MQIEIVEDENCKELKIIIVTQNMSNEVNEIIKKLSDESPQILLGFRDGAATILNEAELYRIYSANGKIFAVTDHGEYTLRLKLYELEQKLDKATFVRISNSEIINIKKAKKFDLSFAGTICINLVDGTRSYVSRRYVSKIKQLLGI</sequence>
<dbReference type="OrthoDB" id="9809318at2"/>
<keyword evidence="1" id="KW-0963">Cytoplasm</keyword>
<evidence type="ECO:0000313" key="6">
    <source>
        <dbReference type="EMBL" id="SMX55076.1"/>
    </source>
</evidence>
<dbReference type="InterPro" id="IPR007492">
    <property type="entry name" value="LytTR_DNA-bd_dom"/>
</dbReference>
<dbReference type="RefSeq" id="WP_087862869.1">
    <property type="nucleotide sequence ID" value="NZ_LT859958.1"/>
</dbReference>
<evidence type="ECO:0000256" key="2">
    <source>
        <dbReference type="ARBA" id="ARBA00023015"/>
    </source>
</evidence>
<feature type="domain" description="HTH LytTR-type" evidence="5">
    <location>
        <begin position="43"/>
        <end position="146"/>
    </location>
</feature>
<dbReference type="Gene3D" id="2.40.50.1020">
    <property type="entry name" value="LytTr DNA-binding domain"/>
    <property type="match status" value="1"/>
</dbReference>
<dbReference type="Pfam" id="PF04397">
    <property type="entry name" value="LytTR"/>
    <property type="match status" value="1"/>
</dbReference>
<dbReference type="GO" id="GO:0000156">
    <property type="term" value="F:phosphorelay response regulator activity"/>
    <property type="evidence" value="ECO:0007669"/>
    <property type="project" value="InterPro"/>
</dbReference>
<evidence type="ECO:0000259" key="5">
    <source>
        <dbReference type="PROSITE" id="PS50930"/>
    </source>
</evidence>
<organism evidence="6 7">
    <name type="scientific">Candidatus Brevifilum fermentans</name>
    <dbReference type="NCBI Taxonomy" id="1986204"/>
    <lineage>
        <taxon>Bacteria</taxon>
        <taxon>Bacillati</taxon>
        <taxon>Chloroflexota</taxon>
        <taxon>Anaerolineae</taxon>
        <taxon>Anaerolineales</taxon>
        <taxon>Anaerolineaceae</taxon>
        <taxon>Candidatus Brevifilum</taxon>
    </lineage>
</organism>
<dbReference type="PANTHER" id="PTHR37299">
    <property type="entry name" value="TRANSCRIPTIONAL REGULATOR-RELATED"/>
    <property type="match status" value="1"/>
</dbReference>
<dbReference type="AlphaFoldDB" id="A0A1Y6K668"/>
<dbReference type="GO" id="GO:0003677">
    <property type="term" value="F:DNA binding"/>
    <property type="evidence" value="ECO:0007669"/>
    <property type="project" value="UniProtKB-KW"/>
</dbReference>
<evidence type="ECO:0000313" key="7">
    <source>
        <dbReference type="Proteomes" id="UP000195514"/>
    </source>
</evidence>
<evidence type="ECO:0000256" key="3">
    <source>
        <dbReference type="ARBA" id="ARBA00023125"/>
    </source>
</evidence>